<accession>A0ABQ7AJY1</accession>
<reference evidence="1 2" key="1">
    <citation type="journal article" date="2020" name="BMC Genomics">
        <title>Intraspecific diversification of the crop wild relative Brassica cretica Lam. using demographic model selection.</title>
        <authorList>
            <person name="Kioukis A."/>
            <person name="Michalopoulou V.A."/>
            <person name="Briers L."/>
            <person name="Pirintsos S."/>
            <person name="Studholme D.J."/>
            <person name="Pavlidis P."/>
            <person name="Sarris P.F."/>
        </authorList>
    </citation>
    <scope>NUCLEOTIDE SEQUENCE [LARGE SCALE GENOMIC DNA]</scope>
    <source>
        <strain evidence="2">cv. PFS-1207/04</strain>
    </source>
</reference>
<name>A0ABQ7AJY1_BRACR</name>
<proteinExistence type="predicted"/>
<protein>
    <submittedName>
        <fullName evidence="1">Uncharacterized protein</fullName>
    </submittedName>
</protein>
<organism evidence="1 2">
    <name type="scientific">Brassica cretica</name>
    <name type="common">Mustard</name>
    <dbReference type="NCBI Taxonomy" id="69181"/>
    <lineage>
        <taxon>Eukaryota</taxon>
        <taxon>Viridiplantae</taxon>
        <taxon>Streptophyta</taxon>
        <taxon>Embryophyta</taxon>
        <taxon>Tracheophyta</taxon>
        <taxon>Spermatophyta</taxon>
        <taxon>Magnoliopsida</taxon>
        <taxon>eudicotyledons</taxon>
        <taxon>Gunneridae</taxon>
        <taxon>Pentapetalae</taxon>
        <taxon>rosids</taxon>
        <taxon>malvids</taxon>
        <taxon>Brassicales</taxon>
        <taxon>Brassicaceae</taxon>
        <taxon>Brassiceae</taxon>
        <taxon>Brassica</taxon>
    </lineage>
</organism>
<gene>
    <name evidence="1" type="ORF">DY000_02057971</name>
</gene>
<evidence type="ECO:0000313" key="1">
    <source>
        <dbReference type="EMBL" id="KAF3497915.1"/>
    </source>
</evidence>
<dbReference type="EMBL" id="QGKV02002055">
    <property type="protein sequence ID" value="KAF3497915.1"/>
    <property type="molecule type" value="Genomic_DNA"/>
</dbReference>
<comment type="caution">
    <text evidence="1">The sequence shown here is derived from an EMBL/GenBank/DDBJ whole genome shotgun (WGS) entry which is preliminary data.</text>
</comment>
<evidence type="ECO:0000313" key="2">
    <source>
        <dbReference type="Proteomes" id="UP000266723"/>
    </source>
</evidence>
<keyword evidence="2" id="KW-1185">Reference proteome</keyword>
<sequence length="91" mass="10534">MTLSLAALSPPSSWRVAYMIPFLCDQLNTMMLAIKLPPRELCKKPLCVHLKQLLWYNVPFIATFTNSYVTNVQKIYGTTLQYQNCYGDNLW</sequence>
<dbReference type="Proteomes" id="UP000266723">
    <property type="component" value="Unassembled WGS sequence"/>
</dbReference>